<evidence type="ECO:0000313" key="13">
    <source>
        <dbReference type="Proteomes" id="UP000095009"/>
    </source>
</evidence>
<dbReference type="AlphaFoldDB" id="A0A1E3PSQ0"/>
<comment type="similarity">
    <text evidence="3 10">Belongs to the ELOF1 family.</text>
</comment>
<accession>A0A1E3PSQ0</accession>
<dbReference type="SUPFAM" id="SSF57783">
    <property type="entry name" value="Zinc beta-ribbon"/>
    <property type="match status" value="1"/>
</dbReference>
<keyword evidence="13" id="KW-1185">Reference proteome</keyword>
<feature type="compositionally biased region" description="Acidic residues" evidence="11">
    <location>
        <begin position="97"/>
        <end position="116"/>
    </location>
</feature>
<keyword evidence="6 10" id="KW-0862">Zinc</keyword>
<keyword evidence="4 10" id="KW-0479">Metal-binding</keyword>
<dbReference type="Pfam" id="PF05129">
    <property type="entry name" value="Zn_ribbon_Elf1"/>
    <property type="match status" value="1"/>
</dbReference>
<evidence type="ECO:0000256" key="3">
    <source>
        <dbReference type="ARBA" id="ARBA00009730"/>
    </source>
</evidence>
<gene>
    <name evidence="12" type="ORF">NADFUDRAFT_20620</name>
</gene>
<dbReference type="FunFam" id="2.20.25.190:FF:000001">
    <property type="entry name" value="Transcription elongation factor 1 homolog"/>
    <property type="match status" value="1"/>
</dbReference>
<evidence type="ECO:0000256" key="7">
    <source>
        <dbReference type="ARBA" id="ARBA00023015"/>
    </source>
</evidence>
<evidence type="ECO:0000256" key="5">
    <source>
        <dbReference type="ARBA" id="ARBA00022771"/>
    </source>
</evidence>
<evidence type="ECO:0000256" key="2">
    <source>
        <dbReference type="ARBA" id="ARBA00004123"/>
    </source>
</evidence>
<dbReference type="GO" id="GO:0008023">
    <property type="term" value="C:transcription elongation factor complex"/>
    <property type="evidence" value="ECO:0007669"/>
    <property type="project" value="TreeGrafter"/>
</dbReference>
<evidence type="ECO:0000256" key="6">
    <source>
        <dbReference type="ARBA" id="ARBA00022833"/>
    </source>
</evidence>
<keyword evidence="9 10" id="KW-0539">Nucleus</keyword>
<keyword evidence="8 10" id="KW-0804">Transcription</keyword>
<dbReference type="InterPro" id="IPR038567">
    <property type="entry name" value="T_Elf1_sf"/>
</dbReference>
<evidence type="ECO:0000313" key="12">
    <source>
        <dbReference type="EMBL" id="ODQ68465.1"/>
    </source>
</evidence>
<dbReference type="Gene3D" id="2.20.25.190">
    <property type="match status" value="1"/>
</dbReference>
<dbReference type="PANTHER" id="PTHR20934">
    <property type="entry name" value="TRANSCRIPTION ELONGATION FACTOR 1 HOMOLOG"/>
    <property type="match status" value="1"/>
</dbReference>
<proteinExistence type="inferred from homology"/>
<dbReference type="OrthoDB" id="445983at2759"/>
<evidence type="ECO:0000256" key="1">
    <source>
        <dbReference type="ARBA" id="ARBA00003357"/>
    </source>
</evidence>
<dbReference type="GO" id="GO:0008270">
    <property type="term" value="F:zinc ion binding"/>
    <property type="evidence" value="ECO:0007669"/>
    <property type="project" value="UniProtKB-KW"/>
</dbReference>
<keyword evidence="5 10" id="KW-0863">Zinc-finger</keyword>
<protein>
    <recommendedName>
        <fullName evidence="10">Transcription elongation factor 1 homolog</fullName>
    </recommendedName>
</protein>
<dbReference type="GO" id="GO:0006368">
    <property type="term" value="P:transcription elongation by RNA polymerase II"/>
    <property type="evidence" value="ECO:0007669"/>
    <property type="project" value="TreeGrafter"/>
</dbReference>
<comment type="subcellular location">
    <subcellularLocation>
        <location evidence="2 10">Nucleus</location>
    </subcellularLocation>
</comment>
<dbReference type="EMBL" id="KV454406">
    <property type="protein sequence ID" value="ODQ68465.1"/>
    <property type="molecule type" value="Genomic_DNA"/>
</dbReference>
<dbReference type="InterPro" id="IPR007808">
    <property type="entry name" value="Elf1"/>
</dbReference>
<feature type="non-terminal residue" evidence="12">
    <location>
        <position position="1"/>
    </location>
</feature>
<evidence type="ECO:0000256" key="9">
    <source>
        <dbReference type="ARBA" id="ARBA00023242"/>
    </source>
</evidence>
<dbReference type="GO" id="GO:0000993">
    <property type="term" value="F:RNA polymerase II complex binding"/>
    <property type="evidence" value="ECO:0007669"/>
    <property type="project" value="TreeGrafter"/>
</dbReference>
<evidence type="ECO:0000256" key="11">
    <source>
        <dbReference type="SAM" id="MobiDB-lite"/>
    </source>
</evidence>
<evidence type="ECO:0000256" key="8">
    <source>
        <dbReference type="ARBA" id="ARBA00023163"/>
    </source>
</evidence>
<keyword evidence="7 10" id="KW-0805">Transcription regulation</keyword>
<feature type="region of interest" description="Disordered" evidence="11">
    <location>
        <begin position="90"/>
        <end position="116"/>
    </location>
</feature>
<dbReference type="PANTHER" id="PTHR20934:SF0">
    <property type="entry name" value="TRANSCRIPTION ELONGATION FACTOR 1 HOMOLOG"/>
    <property type="match status" value="1"/>
</dbReference>
<comment type="function">
    <text evidence="1 10">Transcription elongation factor implicated in the maintenance of proper chromatin structure in actively transcribed regions.</text>
</comment>
<reference evidence="12 13" key="1">
    <citation type="journal article" date="2016" name="Proc. Natl. Acad. Sci. U.S.A.">
        <title>Comparative genomics of biotechnologically important yeasts.</title>
        <authorList>
            <person name="Riley R."/>
            <person name="Haridas S."/>
            <person name="Wolfe K.H."/>
            <person name="Lopes M.R."/>
            <person name="Hittinger C.T."/>
            <person name="Goeker M."/>
            <person name="Salamov A.A."/>
            <person name="Wisecaver J.H."/>
            <person name="Long T.M."/>
            <person name="Calvey C.H."/>
            <person name="Aerts A.L."/>
            <person name="Barry K.W."/>
            <person name="Choi C."/>
            <person name="Clum A."/>
            <person name="Coughlan A.Y."/>
            <person name="Deshpande S."/>
            <person name="Douglass A.P."/>
            <person name="Hanson S.J."/>
            <person name="Klenk H.-P."/>
            <person name="LaButti K.M."/>
            <person name="Lapidus A."/>
            <person name="Lindquist E.A."/>
            <person name="Lipzen A.M."/>
            <person name="Meier-Kolthoff J.P."/>
            <person name="Ohm R.A."/>
            <person name="Otillar R.P."/>
            <person name="Pangilinan J.L."/>
            <person name="Peng Y."/>
            <person name="Rokas A."/>
            <person name="Rosa C.A."/>
            <person name="Scheuner C."/>
            <person name="Sibirny A.A."/>
            <person name="Slot J.C."/>
            <person name="Stielow J.B."/>
            <person name="Sun H."/>
            <person name="Kurtzman C.P."/>
            <person name="Blackwell M."/>
            <person name="Grigoriev I.V."/>
            <person name="Jeffries T.W."/>
        </authorList>
    </citation>
    <scope>NUCLEOTIDE SEQUENCE [LARGE SCALE GENOMIC DNA]</scope>
    <source>
        <strain evidence="12 13">DSM 6958</strain>
    </source>
</reference>
<sequence length="116" mass="12714">GKRKKSSRGPAKKLKQTLATTFSCLFCNHENSVICSMDKKLGVGNLYCKICGQTFQASINALSAPIDVYSDWVDACEAVAAEGEKGFVVDDRRGQVDDEEALPASDEEDDDQEEEF</sequence>
<organism evidence="12 13">
    <name type="scientific">Nadsonia fulvescens var. elongata DSM 6958</name>
    <dbReference type="NCBI Taxonomy" id="857566"/>
    <lineage>
        <taxon>Eukaryota</taxon>
        <taxon>Fungi</taxon>
        <taxon>Dikarya</taxon>
        <taxon>Ascomycota</taxon>
        <taxon>Saccharomycotina</taxon>
        <taxon>Dipodascomycetes</taxon>
        <taxon>Dipodascales</taxon>
        <taxon>Dipodascales incertae sedis</taxon>
        <taxon>Nadsonia</taxon>
    </lineage>
</organism>
<evidence type="ECO:0000256" key="4">
    <source>
        <dbReference type="ARBA" id="ARBA00022723"/>
    </source>
</evidence>
<dbReference type="STRING" id="857566.A0A1E3PSQ0"/>
<dbReference type="Proteomes" id="UP000095009">
    <property type="component" value="Unassembled WGS sequence"/>
</dbReference>
<evidence type="ECO:0000256" key="10">
    <source>
        <dbReference type="RuleBase" id="RU364033"/>
    </source>
</evidence>
<name>A0A1E3PSQ0_9ASCO</name>